<keyword evidence="3" id="KW-0677">Repeat</keyword>
<dbReference type="AlphaFoldDB" id="A0A2V2YWW6"/>
<evidence type="ECO:0000256" key="6">
    <source>
        <dbReference type="PROSITE-ProRule" id="PRU00504"/>
    </source>
</evidence>
<dbReference type="InterPro" id="IPR006977">
    <property type="entry name" value="Yip1_dom"/>
</dbReference>
<keyword evidence="5 7" id="KW-0472">Membrane</keyword>
<dbReference type="InterPro" id="IPR011042">
    <property type="entry name" value="6-blade_b-propeller_TolB-like"/>
</dbReference>
<dbReference type="Pfam" id="PF01436">
    <property type="entry name" value="NHL"/>
    <property type="match status" value="2"/>
</dbReference>
<sequence length="724" mass="80456">MGGVCLNTQWLRIVSALALLLTSTILALPGSGSRAFASQLPYETYYKDGFGQLVKTQAAYLPAGVLGYNLATADAAAVSSGTTATTKLPLNQPKDLFVDEQDNIYIADTGNNRIVQLDSTGQFVRELTVPDSPLKKPSGVFVNKEGNIYVADTGNNRVVTLDAQGRLLKSLDRPKSSYLPASFKYDPINLIVDKRGFIYVTTLGAYQGLVELDPDGNFIGFFGPNRVKFSVFDSFKRFVYTREMYQRELKKLPGAIANSTIDREGFIYTVTKEIQTNQIKKLNIAGLDQLPGKSDFASLQSGRSFGELLHWQRDLSPQLNDITVDNDGNITVVDSIWNTISQYDRSGNLLFFWSSDTITATSKTGVVKTPAAIANNSKNELLILDGTNNLIQVLRPSAFGSLVHEANALTQEGKYVESEPLWNEVRRLNAQYSPALIGLAKAAYKQEDYQRAQQLFYEAGVIGGYSESFWQNRLAWFQRHFGLFMNIVIAVGVVLLLWGKLKHRLRFASGWSLPVPSEHSLASRLRHLFVLIKQPVDGFYSIRYEGKASLASSLIILAAAIAAFGYMEAGTSFVFNPKVQIGIDLVPLTVQFIGIWVGWVVSNYLISSLLRGEGRFKDVLYGSSYALFPIILIGIPVTLLSRAMTLDELSIFHFLKLAIVLWTALLFIWMVQGIHNYTFIEAIFVIVLSLIALTIIVILIFILISLSNELINFINSLYQEVIIR</sequence>
<evidence type="ECO:0000256" key="7">
    <source>
        <dbReference type="SAM" id="Phobius"/>
    </source>
</evidence>
<gene>
    <name evidence="9" type="ORF">DFQ01_103133</name>
</gene>
<evidence type="ECO:0000256" key="3">
    <source>
        <dbReference type="ARBA" id="ARBA00022737"/>
    </source>
</evidence>
<protein>
    <submittedName>
        <fullName evidence="9">NHL repeat-containing protein</fullName>
    </submittedName>
</protein>
<dbReference type="InterPro" id="IPR001258">
    <property type="entry name" value="NHL_repeat"/>
</dbReference>
<evidence type="ECO:0000313" key="10">
    <source>
        <dbReference type="Proteomes" id="UP000246635"/>
    </source>
</evidence>
<dbReference type="InterPro" id="IPR050952">
    <property type="entry name" value="TRIM-NHL_E3_ligases"/>
</dbReference>
<keyword evidence="2 7" id="KW-0812">Transmembrane</keyword>
<feature type="repeat" description="NHL" evidence="6">
    <location>
        <begin position="81"/>
        <end position="120"/>
    </location>
</feature>
<dbReference type="Gene3D" id="2.120.10.30">
    <property type="entry name" value="TolB, C-terminal domain"/>
    <property type="match status" value="1"/>
</dbReference>
<dbReference type="GO" id="GO:0016020">
    <property type="term" value="C:membrane"/>
    <property type="evidence" value="ECO:0007669"/>
    <property type="project" value="UniProtKB-SubCell"/>
</dbReference>
<dbReference type="Proteomes" id="UP000246635">
    <property type="component" value="Unassembled WGS sequence"/>
</dbReference>
<dbReference type="Pfam" id="PF04893">
    <property type="entry name" value="Yip1"/>
    <property type="match status" value="1"/>
</dbReference>
<dbReference type="PANTHER" id="PTHR24104">
    <property type="entry name" value="E3 UBIQUITIN-PROTEIN LIGASE NHLRC1-RELATED"/>
    <property type="match status" value="1"/>
</dbReference>
<keyword evidence="10" id="KW-1185">Reference proteome</keyword>
<dbReference type="PANTHER" id="PTHR24104:SF25">
    <property type="entry name" value="PROTEIN LIN-41"/>
    <property type="match status" value="1"/>
</dbReference>
<dbReference type="CDD" id="cd05819">
    <property type="entry name" value="NHL"/>
    <property type="match status" value="1"/>
</dbReference>
<feature type="transmembrane region" description="Helical" evidence="7">
    <location>
        <begin position="586"/>
        <end position="607"/>
    </location>
</feature>
<dbReference type="InterPro" id="IPR011990">
    <property type="entry name" value="TPR-like_helical_dom_sf"/>
</dbReference>
<comment type="caution">
    <text evidence="9">The sequence shown here is derived from an EMBL/GenBank/DDBJ whole genome shotgun (WGS) entry which is preliminary data.</text>
</comment>
<keyword evidence="4 7" id="KW-1133">Transmembrane helix</keyword>
<feature type="transmembrane region" description="Helical" evidence="7">
    <location>
        <begin position="683"/>
        <end position="706"/>
    </location>
</feature>
<proteinExistence type="predicted"/>
<feature type="transmembrane region" description="Helical" evidence="7">
    <location>
        <begin position="548"/>
        <end position="566"/>
    </location>
</feature>
<dbReference type="Gene3D" id="2.40.10.500">
    <property type="match status" value="1"/>
</dbReference>
<evidence type="ECO:0000256" key="2">
    <source>
        <dbReference type="ARBA" id="ARBA00022692"/>
    </source>
</evidence>
<dbReference type="SUPFAM" id="SSF48452">
    <property type="entry name" value="TPR-like"/>
    <property type="match status" value="1"/>
</dbReference>
<dbReference type="GO" id="GO:0008270">
    <property type="term" value="F:zinc ion binding"/>
    <property type="evidence" value="ECO:0007669"/>
    <property type="project" value="UniProtKB-KW"/>
</dbReference>
<feature type="transmembrane region" description="Helical" evidence="7">
    <location>
        <begin position="481"/>
        <end position="499"/>
    </location>
</feature>
<organism evidence="9 10">
    <name type="scientific">Paenibacillus cellulosilyticus</name>
    <dbReference type="NCBI Taxonomy" id="375489"/>
    <lineage>
        <taxon>Bacteria</taxon>
        <taxon>Bacillati</taxon>
        <taxon>Bacillota</taxon>
        <taxon>Bacilli</taxon>
        <taxon>Bacillales</taxon>
        <taxon>Paenibacillaceae</taxon>
        <taxon>Paenibacillus</taxon>
    </lineage>
</organism>
<dbReference type="EMBL" id="QGTQ01000003">
    <property type="protein sequence ID" value="PWW06232.1"/>
    <property type="molecule type" value="Genomic_DNA"/>
</dbReference>
<feature type="repeat" description="NHL" evidence="6">
    <location>
        <begin position="121"/>
        <end position="164"/>
    </location>
</feature>
<dbReference type="PROSITE" id="PS51125">
    <property type="entry name" value="NHL"/>
    <property type="match status" value="2"/>
</dbReference>
<evidence type="ECO:0000256" key="5">
    <source>
        <dbReference type="ARBA" id="ARBA00023136"/>
    </source>
</evidence>
<dbReference type="OrthoDB" id="9799230at2"/>
<evidence type="ECO:0000256" key="1">
    <source>
        <dbReference type="ARBA" id="ARBA00004141"/>
    </source>
</evidence>
<feature type="domain" description="Yip1" evidence="8">
    <location>
        <begin position="531"/>
        <end position="699"/>
    </location>
</feature>
<feature type="transmembrane region" description="Helical" evidence="7">
    <location>
        <begin position="619"/>
        <end position="639"/>
    </location>
</feature>
<dbReference type="Gene3D" id="1.25.40.10">
    <property type="entry name" value="Tetratricopeptide repeat domain"/>
    <property type="match status" value="1"/>
</dbReference>
<evidence type="ECO:0000313" key="9">
    <source>
        <dbReference type="EMBL" id="PWW06232.1"/>
    </source>
</evidence>
<dbReference type="SUPFAM" id="SSF101898">
    <property type="entry name" value="NHL repeat"/>
    <property type="match status" value="1"/>
</dbReference>
<evidence type="ECO:0000256" key="4">
    <source>
        <dbReference type="ARBA" id="ARBA00022989"/>
    </source>
</evidence>
<name>A0A2V2YWW6_9BACL</name>
<reference evidence="9 10" key="1">
    <citation type="submission" date="2018-05" db="EMBL/GenBank/DDBJ databases">
        <title>Genomic Encyclopedia of Type Strains, Phase III (KMG-III): the genomes of soil and plant-associated and newly described type strains.</title>
        <authorList>
            <person name="Whitman W."/>
        </authorList>
    </citation>
    <scope>NUCLEOTIDE SEQUENCE [LARGE SCALE GENOMIC DNA]</scope>
    <source>
        <strain evidence="9 10">CECT 5696</strain>
    </source>
</reference>
<feature type="transmembrane region" description="Helical" evidence="7">
    <location>
        <begin position="651"/>
        <end position="671"/>
    </location>
</feature>
<accession>A0A2V2YWW6</accession>
<evidence type="ECO:0000259" key="8">
    <source>
        <dbReference type="Pfam" id="PF04893"/>
    </source>
</evidence>
<comment type="subcellular location">
    <subcellularLocation>
        <location evidence="1">Membrane</location>
        <topology evidence="1">Multi-pass membrane protein</topology>
    </subcellularLocation>
</comment>